<proteinExistence type="inferred from homology"/>
<evidence type="ECO:0000256" key="4">
    <source>
        <dbReference type="ARBA" id="ARBA00022490"/>
    </source>
</evidence>
<dbReference type="SUPFAM" id="SSF52156">
    <property type="entry name" value="Initiation factor IF2/eIF5b, domain 3"/>
    <property type="match status" value="1"/>
</dbReference>
<evidence type="ECO:0000256" key="2">
    <source>
        <dbReference type="ARBA" id="ARBA00007733"/>
    </source>
</evidence>
<dbReference type="OrthoDB" id="9811804at2"/>
<dbReference type="Gene3D" id="3.40.50.300">
    <property type="entry name" value="P-loop containing nucleotide triphosphate hydrolases"/>
    <property type="match status" value="1"/>
</dbReference>
<dbReference type="InterPro" id="IPR009000">
    <property type="entry name" value="Transl_B-barrel_sf"/>
</dbReference>
<dbReference type="CDD" id="cd03702">
    <property type="entry name" value="IF2_mtIF2_II"/>
    <property type="match status" value="1"/>
</dbReference>
<dbReference type="Pfam" id="PF00009">
    <property type="entry name" value="GTP_EFTU"/>
    <property type="match status" value="1"/>
</dbReference>
<evidence type="ECO:0000256" key="5">
    <source>
        <dbReference type="ARBA" id="ARBA00022540"/>
    </source>
</evidence>
<dbReference type="FunFam" id="2.40.30.10:FF:000008">
    <property type="entry name" value="Translation initiation factor IF-2"/>
    <property type="match status" value="1"/>
</dbReference>
<feature type="compositionally biased region" description="Low complexity" evidence="13">
    <location>
        <begin position="202"/>
        <end position="211"/>
    </location>
</feature>
<evidence type="ECO:0000256" key="11">
    <source>
        <dbReference type="RuleBase" id="RU000644"/>
    </source>
</evidence>
<dbReference type="GO" id="GO:0005829">
    <property type="term" value="C:cytosol"/>
    <property type="evidence" value="ECO:0007669"/>
    <property type="project" value="TreeGrafter"/>
</dbReference>
<feature type="region of interest" description="Disordered" evidence="13">
    <location>
        <begin position="64"/>
        <end position="289"/>
    </location>
</feature>
<dbReference type="InterPro" id="IPR044145">
    <property type="entry name" value="IF2_II"/>
</dbReference>
<evidence type="ECO:0000313" key="15">
    <source>
        <dbReference type="EMBL" id="EHB67313.1"/>
    </source>
</evidence>
<dbReference type="Gene3D" id="2.40.30.10">
    <property type="entry name" value="Translation factors"/>
    <property type="match status" value="2"/>
</dbReference>
<dbReference type="InterPro" id="IPR027417">
    <property type="entry name" value="P-loop_NTPase"/>
</dbReference>
<evidence type="ECO:0000259" key="14">
    <source>
        <dbReference type="PROSITE" id="PS51722"/>
    </source>
</evidence>
<dbReference type="GO" id="GO:0005525">
    <property type="term" value="F:GTP binding"/>
    <property type="evidence" value="ECO:0007669"/>
    <property type="project" value="UniProtKB-KW"/>
</dbReference>
<dbReference type="InterPro" id="IPR006847">
    <property type="entry name" value="IF2_N"/>
</dbReference>
<feature type="binding site" evidence="10">
    <location>
        <begin position="425"/>
        <end position="429"/>
    </location>
    <ligand>
        <name>GTP</name>
        <dbReference type="ChEBI" id="CHEBI:37565"/>
    </ligand>
</feature>
<dbReference type="Gene3D" id="3.40.50.10050">
    <property type="entry name" value="Translation initiation factor IF- 2, domain 3"/>
    <property type="match status" value="1"/>
</dbReference>
<dbReference type="Proteomes" id="UP000003891">
    <property type="component" value="Unassembled WGS sequence"/>
</dbReference>
<dbReference type="InterPro" id="IPR015760">
    <property type="entry name" value="TIF_IF2"/>
</dbReference>
<accession>G4HBK4</accession>
<dbReference type="SUPFAM" id="SSF50447">
    <property type="entry name" value="Translation proteins"/>
    <property type="match status" value="2"/>
</dbReference>
<dbReference type="CDD" id="cd03692">
    <property type="entry name" value="mtIF2_IVc"/>
    <property type="match status" value="1"/>
</dbReference>
<dbReference type="eggNOG" id="COG0532">
    <property type="taxonomic scope" value="Bacteria"/>
</dbReference>
<dbReference type="InterPro" id="IPR023115">
    <property type="entry name" value="TIF_IF2_dom3"/>
</dbReference>
<reference evidence="15 16" key="1">
    <citation type="submission" date="2011-09" db="EMBL/GenBank/DDBJ databases">
        <title>The draft genome of Paenibacillus lactis 154.</title>
        <authorList>
            <consortium name="US DOE Joint Genome Institute (JGI-PGF)"/>
            <person name="Lucas S."/>
            <person name="Han J."/>
            <person name="Lapidus A."/>
            <person name="Cheng J.-F."/>
            <person name="Goodwin L."/>
            <person name="Pitluck S."/>
            <person name="Peters L."/>
            <person name="Land M.L."/>
            <person name="Hauser L."/>
            <person name="Siebers A."/>
            <person name="Thelen M."/>
            <person name="Hugenholtz P."/>
            <person name="Allgaier M."/>
            <person name="Woyke T.J."/>
        </authorList>
    </citation>
    <scope>NUCLEOTIDE SEQUENCE [LARGE SCALE GENOMIC DNA]</scope>
    <source>
        <strain evidence="15 16">154</strain>
    </source>
</reference>
<dbReference type="InterPro" id="IPR000795">
    <property type="entry name" value="T_Tr_GTP-bd_dom"/>
</dbReference>
<dbReference type="PROSITE" id="PS01176">
    <property type="entry name" value="IF2"/>
    <property type="match status" value="1"/>
</dbReference>
<feature type="compositionally biased region" description="Basic and acidic residues" evidence="13">
    <location>
        <begin position="64"/>
        <end position="80"/>
    </location>
</feature>
<evidence type="ECO:0000256" key="7">
    <source>
        <dbReference type="ARBA" id="ARBA00022917"/>
    </source>
</evidence>
<dbReference type="SUPFAM" id="SSF52540">
    <property type="entry name" value="P-loop containing nucleoside triphosphate hydrolases"/>
    <property type="match status" value="1"/>
</dbReference>
<keyword evidence="7 10" id="KW-0648">Protein biosynthesis</keyword>
<organism evidence="15 16">
    <name type="scientific">Paenibacillus lactis 154</name>
    <dbReference type="NCBI Taxonomy" id="743719"/>
    <lineage>
        <taxon>Bacteria</taxon>
        <taxon>Bacillati</taxon>
        <taxon>Bacillota</taxon>
        <taxon>Bacilli</taxon>
        <taxon>Bacillales</taxon>
        <taxon>Paenibacillaceae</taxon>
        <taxon>Paenibacillus</taxon>
    </lineage>
</organism>
<dbReference type="EMBL" id="AGIP01000002">
    <property type="protein sequence ID" value="EHB67313.1"/>
    <property type="molecule type" value="Genomic_DNA"/>
</dbReference>
<evidence type="ECO:0000256" key="6">
    <source>
        <dbReference type="ARBA" id="ARBA00022741"/>
    </source>
</evidence>
<dbReference type="InterPro" id="IPR004161">
    <property type="entry name" value="EFTu-like_2"/>
</dbReference>
<feature type="compositionally biased region" description="Polar residues" evidence="13">
    <location>
        <begin position="180"/>
        <end position="192"/>
    </location>
</feature>
<dbReference type="RefSeq" id="WP_007128710.1">
    <property type="nucleotide sequence ID" value="NZ_AGIP01000002.1"/>
</dbReference>
<gene>
    <name evidence="10" type="primary">infB</name>
    <name evidence="15" type="ORF">PaelaDRAFT_1537</name>
</gene>
<dbReference type="Pfam" id="PF22042">
    <property type="entry name" value="EF-G_D2"/>
    <property type="match status" value="1"/>
</dbReference>
<feature type="region of interest" description="G-domain" evidence="10">
    <location>
        <begin position="373"/>
        <end position="521"/>
    </location>
</feature>
<dbReference type="FunFam" id="3.40.50.300:FF:000019">
    <property type="entry name" value="Translation initiation factor IF-2"/>
    <property type="match status" value="1"/>
</dbReference>
<dbReference type="Pfam" id="PF04760">
    <property type="entry name" value="IF2_N"/>
    <property type="match status" value="2"/>
</dbReference>
<dbReference type="AlphaFoldDB" id="G4HBK4"/>
<dbReference type="PATRIC" id="fig|743719.3.peg.1548"/>
<dbReference type="PROSITE" id="PS51722">
    <property type="entry name" value="G_TR_2"/>
    <property type="match status" value="1"/>
</dbReference>
<dbReference type="FunFam" id="3.40.50.10050:FF:000001">
    <property type="entry name" value="Translation initiation factor IF-2"/>
    <property type="match status" value="1"/>
</dbReference>
<evidence type="ECO:0000256" key="1">
    <source>
        <dbReference type="ARBA" id="ARBA00004496"/>
    </source>
</evidence>
<dbReference type="GO" id="GO:0003924">
    <property type="term" value="F:GTPase activity"/>
    <property type="evidence" value="ECO:0007669"/>
    <property type="project" value="UniProtKB-UniRule"/>
</dbReference>
<dbReference type="FunFam" id="2.40.30.10:FF:000054">
    <property type="entry name" value="Translation initiation factor IF-2"/>
    <property type="match status" value="1"/>
</dbReference>
<feature type="compositionally biased region" description="Low complexity" evidence="13">
    <location>
        <begin position="264"/>
        <end position="277"/>
    </location>
</feature>
<dbReference type="NCBIfam" id="TIGR00231">
    <property type="entry name" value="small_GTP"/>
    <property type="match status" value="1"/>
</dbReference>
<dbReference type="CDD" id="cd01887">
    <property type="entry name" value="IF2_eIF5B"/>
    <property type="match status" value="1"/>
</dbReference>
<dbReference type="InterPro" id="IPR005225">
    <property type="entry name" value="Small_GTP-bd"/>
</dbReference>
<comment type="subcellular location">
    <subcellularLocation>
        <location evidence="1 10 12">Cytoplasm</location>
    </subcellularLocation>
</comment>
<feature type="compositionally biased region" description="Low complexity" evidence="13">
    <location>
        <begin position="116"/>
        <end position="127"/>
    </location>
</feature>
<dbReference type="InterPro" id="IPR000178">
    <property type="entry name" value="TF_IF2_bacterial-like"/>
</dbReference>
<evidence type="ECO:0000256" key="9">
    <source>
        <dbReference type="ARBA" id="ARBA00025162"/>
    </source>
</evidence>
<evidence type="ECO:0000256" key="8">
    <source>
        <dbReference type="ARBA" id="ARBA00023134"/>
    </source>
</evidence>
<evidence type="ECO:0000313" key="16">
    <source>
        <dbReference type="Proteomes" id="UP000003891"/>
    </source>
</evidence>
<feature type="domain" description="Tr-type G" evidence="14">
    <location>
        <begin position="370"/>
        <end position="537"/>
    </location>
</feature>
<dbReference type="InterPro" id="IPR036925">
    <property type="entry name" value="TIF_IF2_dom3_sf"/>
</dbReference>
<evidence type="ECO:0000256" key="12">
    <source>
        <dbReference type="RuleBase" id="RU000645"/>
    </source>
</evidence>
<evidence type="ECO:0000256" key="3">
    <source>
        <dbReference type="ARBA" id="ARBA00020675"/>
    </source>
</evidence>
<dbReference type="PANTHER" id="PTHR43381:SF5">
    <property type="entry name" value="TR-TYPE G DOMAIN-CONTAINING PROTEIN"/>
    <property type="match status" value="1"/>
</dbReference>
<dbReference type="GO" id="GO:0003743">
    <property type="term" value="F:translation initiation factor activity"/>
    <property type="evidence" value="ECO:0007669"/>
    <property type="project" value="UniProtKB-UniRule"/>
</dbReference>
<feature type="binding site" evidence="10">
    <location>
        <begin position="379"/>
        <end position="386"/>
    </location>
    <ligand>
        <name>GTP</name>
        <dbReference type="ChEBI" id="CHEBI:37565"/>
    </ligand>
</feature>
<feature type="compositionally biased region" description="Polar residues" evidence="13">
    <location>
        <begin position="128"/>
        <end position="173"/>
    </location>
</feature>
<evidence type="ECO:0000256" key="13">
    <source>
        <dbReference type="SAM" id="MobiDB-lite"/>
    </source>
</evidence>
<keyword evidence="6 10" id="KW-0547">Nucleotide-binding</keyword>
<feature type="compositionally biased region" description="Low complexity" evidence="13">
    <location>
        <begin position="222"/>
        <end position="246"/>
    </location>
</feature>
<comment type="function">
    <text evidence="9 10 11">One of the essential components for the initiation of protein synthesis. Protects formylmethionyl-tRNA from spontaneous hydrolysis and promotes its binding to the 30S ribosomal subunits. Also involved in the hydrolysis of GTP during the formation of the 70S ribosomal complex.</text>
</comment>
<feature type="compositionally biased region" description="Low complexity" evidence="13">
    <location>
        <begin position="83"/>
        <end position="98"/>
    </location>
</feature>
<keyword evidence="5 10" id="KW-0396">Initiation factor</keyword>
<keyword evidence="8 10" id="KW-0342">GTP-binding</keyword>
<feature type="binding site" evidence="10">
    <location>
        <begin position="479"/>
        <end position="482"/>
    </location>
    <ligand>
        <name>GTP</name>
        <dbReference type="ChEBI" id="CHEBI:37565"/>
    </ligand>
</feature>
<dbReference type="Gene3D" id="1.10.10.2480">
    <property type="match status" value="1"/>
</dbReference>
<dbReference type="Pfam" id="PF03144">
    <property type="entry name" value="GTP_EFTU_D2"/>
    <property type="match status" value="1"/>
</dbReference>
<dbReference type="NCBIfam" id="TIGR00487">
    <property type="entry name" value="IF-2"/>
    <property type="match status" value="1"/>
</dbReference>
<dbReference type="STRING" id="743719.PaelaDRAFT_1537"/>
<dbReference type="PANTHER" id="PTHR43381">
    <property type="entry name" value="TRANSLATION INITIATION FACTOR IF-2-RELATED"/>
    <property type="match status" value="1"/>
</dbReference>
<protein>
    <recommendedName>
        <fullName evidence="3 10">Translation initiation factor IF-2</fullName>
    </recommendedName>
</protein>
<dbReference type="InterPro" id="IPR053905">
    <property type="entry name" value="EF-G-like_DII"/>
</dbReference>
<dbReference type="HAMAP" id="MF_00100_B">
    <property type="entry name" value="IF_2_B"/>
    <property type="match status" value="1"/>
</dbReference>
<name>G4HBK4_9BACL</name>
<comment type="similarity">
    <text evidence="2 10 11">Belongs to the TRAFAC class translation factor GTPase superfamily. Classic translation factor GTPase family. IF-2 subfamily.</text>
</comment>
<keyword evidence="4 10" id="KW-0963">Cytoplasm</keyword>
<evidence type="ECO:0000256" key="10">
    <source>
        <dbReference type="HAMAP-Rule" id="MF_00100"/>
    </source>
</evidence>
<dbReference type="Pfam" id="PF11987">
    <property type="entry name" value="IF-2"/>
    <property type="match status" value="1"/>
</dbReference>
<sequence length="868" mass="94218">MSKQENKDNKLRVYEYAKSLNMSSKEIITILKRLNIPVNNHMSVMENDTVSKVEQFFKDIKSNAAAKRDGADASRGESRKPPVSVASSSSAADAKVSSGQDGSRNAGQRGQGQGQGQPKKQQEKQVGMNSRNHQNNQNTSGSQRPQGQGQDSRRNQSGPAQGSQNQNRSNQAPRQGGTATGSRPQGGTATGSRPQGGGQGGARPQNNGAQGASRPQGRTGRNDSGSQNNSNGQNNRGGRNNNNNNSKRFDDNNRQGGFRGNNRGGKNNRGRNQNNQQPPREKIDNTPKKIIVRGDMTVGETAKLLHKDASEVIKKLIFLGVMATINQELDIETIQLLAGEFGVEVEVKIPVEEDRFETVEENDAPEDLKERPPVVTIMGHVDHGKTTLLDAIRSTNVSGGEAGGITQHIGAYQVEINGKKITFLDTPGHEAFTAMRARGAQVTDMTIIVVAADDGVMPQTVEAINHAKAAGLPIIVAVNKIDKPSANPDKVKQELTEYELVPEEWGGDTIFVNVSAKQRMGLEDLLEMILLVAEVNEYKANPDKRARGTVIEAELDKGRGPVARILVQHGTLKVGDAFVAGNCFGRIRAMVNDKGRRLKEAGPSTPVEITGLTEVPGAGDPFMVFEDERKARSIAEKRAVTQRQSELNTNTRVTLDDLFKHIKDGEIKDLNVIIKGDVQGSVEALKSSLNKIEVEGVRVKIIHSGVGAITESDIILAAASNAIVIGFNVRPDVQAKQTSEQEKVDVRLHRVIYNVIEEIEQAMKGMLDPEYKETVIGHAEVRNTFKVSKIGTIAGCMVTSGKISRNAEARLIRDGIVIHEGKIDSLKRFKDDAKEVAQGYECGITLASYSDVKEGDVIEAFIMETVER</sequence>